<evidence type="ECO:0000313" key="3">
    <source>
        <dbReference type="WBParaSite" id="nRc.2.0.1.t18534-RA"/>
    </source>
</evidence>
<keyword evidence="2" id="KW-1185">Reference proteome</keyword>
<feature type="region of interest" description="Disordered" evidence="1">
    <location>
        <begin position="111"/>
        <end position="148"/>
    </location>
</feature>
<dbReference type="WBParaSite" id="nRc.2.0.1.t18534-RA">
    <property type="protein sequence ID" value="nRc.2.0.1.t18534-RA"/>
    <property type="gene ID" value="nRc.2.0.1.g18534"/>
</dbReference>
<organism evidence="2 3">
    <name type="scientific">Romanomermis culicivorax</name>
    <name type="common">Nematode worm</name>
    <dbReference type="NCBI Taxonomy" id="13658"/>
    <lineage>
        <taxon>Eukaryota</taxon>
        <taxon>Metazoa</taxon>
        <taxon>Ecdysozoa</taxon>
        <taxon>Nematoda</taxon>
        <taxon>Enoplea</taxon>
        <taxon>Dorylaimia</taxon>
        <taxon>Mermithida</taxon>
        <taxon>Mermithoidea</taxon>
        <taxon>Mermithidae</taxon>
        <taxon>Romanomermis</taxon>
    </lineage>
</organism>
<accession>A0A915IWS4</accession>
<sequence>MTKSDSDLHLLKEYHRNFQEMCDQMAWVCMLILLLSGYPTSCALLPQQDLSIDNLARVVKIQISIHIRRDLIETLIGTATVIACDHGGTPSAIGGALIAAAVLSAEHSKQWTKDAGRGRHNRQGQGDIDWEQGSTPNRSGGWDGGHTTKKNALLTSPYSLEEYKDVKKTICNAISTMEDELKKFFTLQCWMDVNSDPKEILNRYKTTLPQLPSSAAQKANDAAMSLYQVYKITVTRATEHIIPDTLLQTILDWMLPWATTSQSLKAYK</sequence>
<evidence type="ECO:0000256" key="1">
    <source>
        <dbReference type="SAM" id="MobiDB-lite"/>
    </source>
</evidence>
<dbReference type="AlphaFoldDB" id="A0A915IWS4"/>
<evidence type="ECO:0000313" key="2">
    <source>
        <dbReference type="Proteomes" id="UP000887565"/>
    </source>
</evidence>
<dbReference type="Proteomes" id="UP000887565">
    <property type="component" value="Unplaced"/>
</dbReference>
<protein>
    <submittedName>
        <fullName evidence="3">Uncharacterized protein</fullName>
    </submittedName>
</protein>
<name>A0A915IWS4_ROMCU</name>
<reference evidence="3" key="1">
    <citation type="submission" date="2022-11" db="UniProtKB">
        <authorList>
            <consortium name="WormBaseParasite"/>
        </authorList>
    </citation>
    <scope>IDENTIFICATION</scope>
</reference>
<proteinExistence type="predicted"/>